<gene>
    <name evidence="1" type="ORF">IAB75_04905</name>
</gene>
<dbReference type="Proteomes" id="UP000725002">
    <property type="component" value="Unassembled WGS sequence"/>
</dbReference>
<dbReference type="EMBL" id="JADILV010000035">
    <property type="protein sequence ID" value="MBO8483434.1"/>
    <property type="molecule type" value="Genomic_DNA"/>
</dbReference>
<evidence type="ECO:0000313" key="2">
    <source>
        <dbReference type="Proteomes" id="UP000725002"/>
    </source>
</evidence>
<proteinExistence type="predicted"/>
<protein>
    <submittedName>
        <fullName evidence="1">Uncharacterized protein</fullName>
    </submittedName>
</protein>
<sequence>MRKIVFIAFLAVPALLLTGCEHLDNDIDRHGAGDPPFVSLDEVALLLSELDLGTEQLMEVSDAVSASSDNGYDEEYTMQDLFRTPGAGVGDSGLPAGAKKTKPGYRAPLKDIIREHLLSGRSKAAAVVCSRRSDDSLTLSVDEYIAALESSDIQIYWPFSEEWDGVTSPIITFDPCDGSETNIGYKVVTDGQGTRTVEEVVVDEKLASEHPVWVINRNDDAGYTSIEMLRKQDPEWGSGGSIVVKPRKPLVCPTVYGRMPCSSAAPAGRSCPDTESVDSPSVRTLILKDFTMLRNYDPWFAGASEFFVKLGSVEDFTASTEAELKLYNPAVTDFMIVVKRKYVGKPRPFNAVLVSDWTDQLDQCALMITEDDGGTRTSWKCSAIVKIASKSYGFEINLPFNTRDDIVWRGQLSRRYLEANDNITGHFGDVDLTFEIRESL</sequence>
<dbReference type="AlphaFoldDB" id="A0A940DR29"/>
<name>A0A940DR29_9BACT</name>
<accession>A0A940DR29</accession>
<reference evidence="1" key="1">
    <citation type="submission" date="2020-10" db="EMBL/GenBank/DDBJ databases">
        <authorList>
            <person name="Gilroy R."/>
        </authorList>
    </citation>
    <scope>NUCLEOTIDE SEQUENCE</scope>
    <source>
        <strain evidence="1">G3-8215</strain>
    </source>
</reference>
<reference evidence="1" key="2">
    <citation type="journal article" date="2021" name="PeerJ">
        <title>Extensive microbial diversity within the chicken gut microbiome revealed by metagenomics and culture.</title>
        <authorList>
            <person name="Gilroy R."/>
            <person name="Ravi A."/>
            <person name="Getino M."/>
            <person name="Pursley I."/>
            <person name="Horton D.L."/>
            <person name="Alikhan N.F."/>
            <person name="Baker D."/>
            <person name="Gharbi K."/>
            <person name="Hall N."/>
            <person name="Watson M."/>
            <person name="Adriaenssens E.M."/>
            <person name="Foster-Nyarko E."/>
            <person name="Jarju S."/>
            <person name="Secka A."/>
            <person name="Antonio M."/>
            <person name="Oren A."/>
            <person name="Chaudhuri R.R."/>
            <person name="La Ragione R."/>
            <person name="Hildebrand F."/>
            <person name="Pallen M.J."/>
        </authorList>
    </citation>
    <scope>NUCLEOTIDE SEQUENCE</scope>
    <source>
        <strain evidence="1">G3-8215</strain>
    </source>
</reference>
<organism evidence="1 2">
    <name type="scientific">Candidatus Cryptobacteroides avicola</name>
    <dbReference type="NCBI Taxonomy" id="2840757"/>
    <lineage>
        <taxon>Bacteria</taxon>
        <taxon>Pseudomonadati</taxon>
        <taxon>Bacteroidota</taxon>
        <taxon>Bacteroidia</taxon>
        <taxon>Bacteroidales</taxon>
        <taxon>Candidatus Cryptobacteroides</taxon>
    </lineage>
</organism>
<evidence type="ECO:0000313" key="1">
    <source>
        <dbReference type="EMBL" id="MBO8483434.1"/>
    </source>
</evidence>
<comment type="caution">
    <text evidence="1">The sequence shown here is derived from an EMBL/GenBank/DDBJ whole genome shotgun (WGS) entry which is preliminary data.</text>
</comment>
<dbReference type="PROSITE" id="PS51257">
    <property type="entry name" value="PROKAR_LIPOPROTEIN"/>
    <property type="match status" value="1"/>
</dbReference>